<dbReference type="PANTHER" id="PTHR18460">
    <property type="entry name" value="TEL2 INTERACTING PROTEIN 1 TTI1 FAMILY MEMBER"/>
    <property type="match status" value="1"/>
</dbReference>
<dbReference type="Pfam" id="PF24181">
    <property type="entry name" value="TPR_TTI1_C"/>
    <property type="match status" value="1"/>
</dbReference>
<feature type="domain" description="TTI1 C-terminal TPR" evidence="2">
    <location>
        <begin position="1050"/>
        <end position="1158"/>
    </location>
</feature>
<organism evidence="3 4">
    <name type="scientific">Skeletonema marinoi</name>
    <dbReference type="NCBI Taxonomy" id="267567"/>
    <lineage>
        <taxon>Eukaryota</taxon>
        <taxon>Sar</taxon>
        <taxon>Stramenopiles</taxon>
        <taxon>Ochrophyta</taxon>
        <taxon>Bacillariophyta</taxon>
        <taxon>Coscinodiscophyceae</taxon>
        <taxon>Thalassiosirophycidae</taxon>
        <taxon>Thalassiosirales</taxon>
        <taxon>Skeletonemataceae</taxon>
        <taxon>Skeletonema</taxon>
        <taxon>Skeletonema marinoi-dohrnii complex</taxon>
    </lineage>
</organism>
<dbReference type="Pfam" id="PF21547">
    <property type="entry name" value="TTI1"/>
    <property type="match status" value="1"/>
</dbReference>
<evidence type="ECO:0000256" key="1">
    <source>
        <dbReference type="SAM" id="MobiDB-lite"/>
    </source>
</evidence>
<proteinExistence type="predicted"/>
<comment type="caution">
    <text evidence="3">The sequence shown here is derived from an EMBL/GenBank/DDBJ whole genome shotgun (WGS) entry which is preliminary data.</text>
</comment>
<evidence type="ECO:0000259" key="2">
    <source>
        <dbReference type="Pfam" id="PF24181"/>
    </source>
</evidence>
<gene>
    <name evidence="3" type="ORF">QTG54_011305</name>
</gene>
<dbReference type="InterPro" id="IPR049362">
    <property type="entry name" value="TTI1_rpt"/>
</dbReference>
<feature type="compositionally biased region" description="Basic and acidic residues" evidence="1">
    <location>
        <begin position="1052"/>
        <end position="1071"/>
    </location>
</feature>
<dbReference type="Proteomes" id="UP001224775">
    <property type="component" value="Unassembled WGS sequence"/>
</dbReference>
<reference evidence="3" key="1">
    <citation type="submission" date="2023-06" db="EMBL/GenBank/DDBJ databases">
        <title>Survivors Of The Sea: Transcriptome response of Skeletonema marinoi to long-term dormancy.</title>
        <authorList>
            <person name="Pinder M.I.M."/>
            <person name="Kourtchenko O."/>
            <person name="Robertson E.K."/>
            <person name="Larsson T."/>
            <person name="Maumus F."/>
            <person name="Osuna-Cruz C.M."/>
            <person name="Vancaester E."/>
            <person name="Stenow R."/>
            <person name="Vandepoele K."/>
            <person name="Ploug H."/>
            <person name="Bruchert V."/>
            <person name="Godhe A."/>
            <person name="Topel M."/>
        </authorList>
    </citation>
    <scope>NUCLEOTIDE SEQUENCE</scope>
    <source>
        <strain evidence="3">R05AC</strain>
    </source>
</reference>
<feature type="region of interest" description="Disordered" evidence="1">
    <location>
        <begin position="1039"/>
        <end position="1071"/>
    </location>
</feature>
<dbReference type="EMBL" id="JATAAI010000022">
    <property type="protein sequence ID" value="KAK1738011.1"/>
    <property type="molecule type" value="Genomic_DNA"/>
</dbReference>
<dbReference type="InterPro" id="IPR016024">
    <property type="entry name" value="ARM-type_fold"/>
</dbReference>
<name>A0AAD9D8C3_9STRA</name>
<accession>A0AAD9D8C3</accession>
<protein>
    <submittedName>
        <fullName evidence="3">TEL2-interacting protein 1 family protein</fullName>
    </submittedName>
</protein>
<dbReference type="SUPFAM" id="SSF48371">
    <property type="entry name" value="ARM repeat"/>
    <property type="match status" value="1"/>
</dbReference>
<evidence type="ECO:0000313" key="4">
    <source>
        <dbReference type="Proteomes" id="UP001224775"/>
    </source>
</evidence>
<evidence type="ECO:0000313" key="3">
    <source>
        <dbReference type="EMBL" id="KAK1738011.1"/>
    </source>
</evidence>
<dbReference type="GO" id="GO:0005737">
    <property type="term" value="C:cytoplasm"/>
    <property type="evidence" value="ECO:0007669"/>
    <property type="project" value="TreeGrafter"/>
</dbReference>
<keyword evidence="4" id="KW-1185">Reference proteome</keyword>
<sequence length="1378" mass="152705">MKCNDNVMEGDHHWNYQQQALASILFDKNIDPIVRRLIILDDLRRQTQQQRNDNYVAAAPRISSSSELGLELERRNQVKHLLHTLRIALYDIIETVTVKYDEINNSSSQNNDEVGNDDAKNYWQSRVQNQINGIAVPLFSLLRQHQPRQLHNSNNDDGRLHYILQSAAYSCMEEAAFVVIVVWKCRQNIVNISGKCKDGESNDNDINSLVLPGLVSCTMALSSLDIANNGDSTGDQNTINSDETALDRGEECAVALLRCMQAFLTSSSPSSTVFDLDSLPSVLDQLQHLASPMATEIGDAMGGALVARLVQTCLALLPKESENKEASNNNNTNKNNPTLQLEALKTLQLLMTSIPIDTLWKAILPGCFAGLYRCALSKLRYSSSASTHKVASEAILALSLLLVQSMKNTNTIGRSNESNNHSVTETLFAVIQKSKLAVETQDLTEGVSDQSSVQSSHQDLAFDNEVNARLPGPLSILLSLVSTNRSHLVRQRGLFLCRIILVDTRSTWTESTSITLGKKAMEYCLTALTDENDKLSDYSLQVLSEYKSQLGAIEWKRRLSQNTVPTILELVEMLPILAKSGRDVEVRNYLRIIDGYLLISFRGEKNLGANQTKHRSLGKGKSNIGAALSCVEAAKVIKEAFSVIFAPDTESMTRRPVIEAFSADGNEVGIIGDHSRLRFLYLQDETINAARQTARLFARTFGTKRCAFIIDACIADMFESCSRRCQLRHTPGGISAQLTWSGSCVYCTELLEGLMKLDEYGDKDRATKNAKRTAHVLSSLAASVFPIIVSDPLWTLSTTLDGHVSEKKAQTKPNSLQVAMVDSIGGDGICEASSITVMNANAILLCALMGFVCQFARVLDEDIKLHLPTILLPLLERASGIGNHSYVQNFAVASLGVISKSAACSDMYSFIATNFDYLLDAVSIRVRKHAKERSTMPRSMMGVIDVVLRSAIRHGSIASSAHLSMVDHMLICLLNYFDRQYDVSMSQQNYLDTVCVFRSIISFVDESIIEQTGNITPFMALESNDQEGNDWLQRLDDELQLGPTGNSESDEDTIHEPNTEEDESKPTDDNNEHIVENKSIKHMKEIHTVNAVLARCSYLVCSENLKIQVMGCETILACFSCLWKIGDFRTSQQGESASNPLLPAIAELWPTIIRRLRAASSAHISSRRRSRHHLPIRHAMAKDQDQSKSQTSLEALISKCLEIISQLCTLSDGFFSNRFENDVYPILARLLESDDRGNILLEDGRHSHYTKRHSLLLSVLVCLKHTFESSCGRDLAGLIPSCGSMIFPMLSDDNVSGAAVETIKAMLKVDSDALWRGLHKLSGRSFPRNPLRVVPPCSTEFVSPSGSKLGFDKDVCMTTKQNAERLLDFLDTLPEQHL</sequence>
<dbReference type="PANTHER" id="PTHR18460:SF3">
    <property type="entry name" value="TELO2-INTERACTING PROTEIN 1 HOMOLOG"/>
    <property type="match status" value="1"/>
</dbReference>
<dbReference type="InterPro" id="IPR052587">
    <property type="entry name" value="TELO2-interacting_protein_1"/>
</dbReference>
<dbReference type="InterPro" id="IPR057567">
    <property type="entry name" value="TPR_TTI1_C"/>
</dbReference>